<sequence length="74" mass="8571">MGDGEQNMFQREYLIQFSTVFVVFLLWFLSSFALRYFQYSASKPLEPSSSAEVEANQAEYIATQVWFNLANLTV</sequence>
<dbReference type="Proteomes" id="UP001165960">
    <property type="component" value="Unassembled WGS sequence"/>
</dbReference>
<organism evidence="1 2">
    <name type="scientific">Entomophthora muscae</name>
    <dbReference type="NCBI Taxonomy" id="34485"/>
    <lineage>
        <taxon>Eukaryota</taxon>
        <taxon>Fungi</taxon>
        <taxon>Fungi incertae sedis</taxon>
        <taxon>Zoopagomycota</taxon>
        <taxon>Entomophthoromycotina</taxon>
        <taxon>Entomophthoromycetes</taxon>
        <taxon>Entomophthorales</taxon>
        <taxon>Entomophthoraceae</taxon>
        <taxon>Entomophthora</taxon>
    </lineage>
</organism>
<comment type="caution">
    <text evidence="1">The sequence shown here is derived from an EMBL/GenBank/DDBJ whole genome shotgun (WGS) entry which is preliminary data.</text>
</comment>
<dbReference type="EMBL" id="QTSX02004406">
    <property type="protein sequence ID" value="KAJ9064874.1"/>
    <property type="molecule type" value="Genomic_DNA"/>
</dbReference>
<gene>
    <name evidence="1" type="ORF">DSO57_1025697</name>
</gene>
<evidence type="ECO:0000313" key="1">
    <source>
        <dbReference type="EMBL" id="KAJ9064874.1"/>
    </source>
</evidence>
<accession>A0ACC2SRI6</accession>
<protein>
    <submittedName>
        <fullName evidence="1">Uncharacterized protein</fullName>
    </submittedName>
</protein>
<reference evidence="1" key="1">
    <citation type="submission" date="2022-04" db="EMBL/GenBank/DDBJ databases">
        <title>Genome of the entomopathogenic fungus Entomophthora muscae.</title>
        <authorList>
            <person name="Elya C."/>
            <person name="Lovett B.R."/>
            <person name="Lee E."/>
            <person name="Macias A.M."/>
            <person name="Hajek A.E."/>
            <person name="De Bivort B.L."/>
            <person name="Kasson M.T."/>
            <person name="De Fine Licht H.H."/>
            <person name="Stajich J.E."/>
        </authorList>
    </citation>
    <scope>NUCLEOTIDE SEQUENCE</scope>
    <source>
        <strain evidence="1">Berkeley</strain>
    </source>
</reference>
<name>A0ACC2SRI6_9FUNG</name>
<evidence type="ECO:0000313" key="2">
    <source>
        <dbReference type="Proteomes" id="UP001165960"/>
    </source>
</evidence>
<proteinExistence type="predicted"/>
<keyword evidence="2" id="KW-1185">Reference proteome</keyword>